<accession>A0A9P5NZG9</accession>
<keyword evidence="2" id="KW-1185">Reference proteome</keyword>
<name>A0A9P5NZG9_GYMJU</name>
<protein>
    <submittedName>
        <fullName evidence="1">Uncharacterized protein</fullName>
    </submittedName>
</protein>
<sequence length="295" mass="33682">MLPAIPIELTDHIIDELSRIPDKRERSSALSSAALVCHAFRFRAHSHLFAELHFALGDLPIHRRSRRCSRLRQLIDADSNSEYTGIASHVTSLSVIIYLAAERQTPIVRGLGDGDLTAVMRKLFKTDGLPCSLSLISRAISRREERHQIWNWLNAAYLSAFYDLCRNSRVTTLKLSGFTSVPQNLLLTRNAVDNSLITEDDVLYQQSIESDLSYNLNTLRLVACGGKVPSRNLVFSMLQDLTLHLDWTKQPGPVWNRAASMLAEGLPLQKLTLHYTKWSTYKFLYLYNHKRLERY</sequence>
<evidence type="ECO:0000313" key="1">
    <source>
        <dbReference type="EMBL" id="KAF8909243.1"/>
    </source>
</evidence>
<proteinExistence type="predicted"/>
<evidence type="ECO:0000313" key="2">
    <source>
        <dbReference type="Proteomes" id="UP000724874"/>
    </source>
</evidence>
<gene>
    <name evidence="1" type="ORF">CPB84DRAFT_1765637</name>
</gene>
<dbReference type="OrthoDB" id="2745898at2759"/>
<feature type="non-terminal residue" evidence="1">
    <location>
        <position position="295"/>
    </location>
</feature>
<dbReference type="EMBL" id="JADNYJ010000009">
    <property type="protein sequence ID" value="KAF8909243.1"/>
    <property type="molecule type" value="Genomic_DNA"/>
</dbReference>
<dbReference type="Proteomes" id="UP000724874">
    <property type="component" value="Unassembled WGS sequence"/>
</dbReference>
<dbReference type="AlphaFoldDB" id="A0A9P5NZG9"/>
<reference evidence="1" key="1">
    <citation type="submission" date="2020-11" db="EMBL/GenBank/DDBJ databases">
        <authorList>
            <consortium name="DOE Joint Genome Institute"/>
            <person name="Ahrendt S."/>
            <person name="Riley R."/>
            <person name="Andreopoulos W."/>
            <person name="LaButti K."/>
            <person name="Pangilinan J."/>
            <person name="Ruiz-duenas F.J."/>
            <person name="Barrasa J.M."/>
            <person name="Sanchez-Garcia M."/>
            <person name="Camarero S."/>
            <person name="Miyauchi S."/>
            <person name="Serrano A."/>
            <person name="Linde D."/>
            <person name="Babiker R."/>
            <person name="Drula E."/>
            <person name="Ayuso-Fernandez I."/>
            <person name="Pacheco R."/>
            <person name="Padilla G."/>
            <person name="Ferreira P."/>
            <person name="Barriuso J."/>
            <person name="Kellner H."/>
            <person name="Castanera R."/>
            <person name="Alfaro M."/>
            <person name="Ramirez L."/>
            <person name="Pisabarro A.G."/>
            <person name="Kuo A."/>
            <person name="Tritt A."/>
            <person name="Lipzen A."/>
            <person name="He G."/>
            <person name="Yan M."/>
            <person name="Ng V."/>
            <person name="Cullen D."/>
            <person name="Martin F."/>
            <person name="Rosso M.-N."/>
            <person name="Henrissat B."/>
            <person name="Hibbett D."/>
            <person name="Martinez A.T."/>
            <person name="Grigoriev I.V."/>
        </authorList>
    </citation>
    <scope>NUCLEOTIDE SEQUENCE</scope>
    <source>
        <strain evidence="1">AH 44721</strain>
    </source>
</reference>
<comment type="caution">
    <text evidence="1">The sequence shown here is derived from an EMBL/GenBank/DDBJ whole genome shotgun (WGS) entry which is preliminary data.</text>
</comment>
<organism evidence="1 2">
    <name type="scientific">Gymnopilus junonius</name>
    <name type="common">Spectacular rustgill mushroom</name>
    <name type="synonym">Gymnopilus spectabilis subsp. junonius</name>
    <dbReference type="NCBI Taxonomy" id="109634"/>
    <lineage>
        <taxon>Eukaryota</taxon>
        <taxon>Fungi</taxon>
        <taxon>Dikarya</taxon>
        <taxon>Basidiomycota</taxon>
        <taxon>Agaricomycotina</taxon>
        <taxon>Agaricomycetes</taxon>
        <taxon>Agaricomycetidae</taxon>
        <taxon>Agaricales</taxon>
        <taxon>Agaricineae</taxon>
        <taxon>Hymenogastraceae</taxon>
        <taxon>Gymnopilus</taxon>
    </lineage>
</organism>